<comment type="similarity">
    <text evidence="1">Belongs to the aldo/keto reductase family.</text>
</comment>
<sequence>MKYLNFKNGNKMPSIGLGTWKSDKGEVGKAVKIAIKNGYRHIDCAAVYGNEAEIGEALSEVLKEGIIKREDLWITSKLWNNAHKSEDVIPALKQTLKDLQLDYLDLYLIHWPVAFKPDVANPEKDEDFLSLEEAPIIDTWNKMLEAKKEGLTRHVGVSNFSATKLKDLLSKTEDGPEVNQVELHPYLQQNSLIEFCSKNGIHLTAYSPLGSGDRVDAMKAADEPSLLENKVIQKIANKHGASPAQVLINWNTLRGTAVIPKSTNEGRIIENMESTGVNLDEEDLKQIASLDEHFRYVTGEFFVTKGNSYSDIYDEQ</sequence>
<evidence type="ECO:0000313" key="9">
    <source>
        <dbReference type="Proteomes" id="UP000321367"/>
    </source>
</evidence>
<dbReference type="InterPro" id="IPR020471">
    <property type="entry name" value="AKR"/>
</dbReference>
<comment type="caution">
    <text evidence="8">The sequence shown here is derived from an EMBL/GenBank/DDBJ whole genome shotgun (WGS) entry which is preliminary data.</text>
</comment>
<dbReference type="PIRSF" id="PIRSF000097">
    <property type="entry name" value="AKR"/>
    <property type="match status" value="1"/>
</dbReference>
<dbReference type="InterPro" id="IPR044496">
    <property type="entry name" value="AKR3G"/>
</dbReference>
<protein>
    <submittedName>
        <fullName evidence="8">Aldo/keto reductase</fullName>
    </submittedName>
</protein>
<dbReference type="EMBL" id="VORY01000023">
    <property type="protein sequence ID" value="TXD92276.1"/>
    <property type="molecule type" value="Genomic_DNA"/>
</dbReference>
<dbReference type="OrthoDB" id="9804790at2"/>
<keyword evidence="9" id="KW-1185">Reference proteome</keyword>
<keyword evidence="2" id="KW-0521">NADP</keyword>
<dbReference type="PRINTS" id="PR00069">
    <property type="entry name" value="ALDKETRDTASE"/>
</dbReference>
<evidence type="ECO:0000256" key="1">
    <source>
        <dbReference type="ARBA" id="ARBA00007905"/>
    </source>
</evidence>
<evidence type="ECO:0000313" key="8">
    <source>
        <dbReference type="EMBL" id="TXD92276.1"/>
    </source>
</evidence>
<evidence type="ECO:0000256" key="3">
    <source>
        <dbReference type="ARBA" id="ARBA00023002"/>
    </source>
</evidence>
<dbReference type="Proteomes" id="UP000321367">
    <property type="component" value="Unassembled WGS sequence"/>
</dbReference>
<dbReference type="Gene3D" id="3.20.20.100">
    <property type="entry name" value="NADP-dependent oxidoreductase domain"/>
    <property type="match status" value="1"/>
</dbReference>
<dbReference type="InterPro" id="IPR018170">
    <property type="entry name" value="Aldo/ket_reductase_CS"/>
</dbReference>
<reference evidence="8 9" key="1">
    <citation type="submission" date="2019-08" db="EMBL/GenBank/DDBJ databases">
        <title>Genome sequence of Gillisia hiemivivida IC154 (type strain).</title>
        <authorList>
            <person name="Bowman J.P."/>
        </authorList>
    </citation>
    <scope>NUCLEOTIDE SEQUENCE [LARGE SCALE GENOMIC DNA]</scope>
    <source>
        <strain evidence="8 9">IC154</strain>
    </source>
</reference>
<evidence type="ECO:0000256" key="2">
    <source>
        <dbReference type="ARBA" id="ARBA00022857"/>
    </source>
</evidence>
<dbReference type="AlphaFoldDB" id="A0A5C6ZNV0"/>
<dbReference type="FunFam" id="3.20.20.100:FF:000006">
    <property type="entry name" value="Aldo-keto reductase family 1 member A1"/>
    <property type="match status" value="1"/>
</dbReference>
<feature type="active site" description="Proton donor" evidence="4">
    <location>
        <position position="48"/>
    </location>
</feature>
<dbReference type="RefSeq" id="WP_146934042.1">
    <property type="nucleotide sequence ID" value="NZ_CBCSHZ010000026.1"/>
</dbReference>
<dbReference type="SUPFAM" id="SSF51430">
    <property type="entry name" value="NAD(P)-linked oxidoreductase"/>
    <property type="match status" value="1"/>
</dbReference>
<dbReference type="GO" id="GO:0008106">
    <property type="term" value="F:alcohol dehydrogenase (NADP+) activity"/>
    <property type="evidence" value="ECO:0007669"/>
    <property type="project" value="InterPro"/>
</dbReference>
<feature type="domain" description="NADP-dependent oxidoreductase" evidence="7">
    <location>
        <begin position="15"/>
        <end position="291"/>
    </location>
</feature>
<dbReference type="PANTHER" id="PTHR11732">
    <property type="entry name" value="ALDO/KETO REDUCTASE"/>
    <property type="match status" value="1"/>
</dbReference>
<accession>A0A5C6ZNV0</accession>
<keyword evidence="3" id="KW-0560">Oxidoreductase</keyword>
<feature type="site" description="Lowers pKa of active site Tyr" evidence="6">
    <location>
        <position position="77"/>
    </location>
</feature>
<evidence type="ECO:0000256" key="6">
    <source>
        <dbReference type="PIRSR" id="PIRSR000097-3"/>
    </source>
</evidence>
<gene>
    <name evidence="8" type="ORF">ES724_14245</name>
</gene>
<name>A0A5C6ZNV0_9FLAO</name>
<dbReference type="InterPro" id="IPR036812">
    <property type="entry name" value="NAD(P)_OxRdtase_dom_sf"/>
</dbReference>
<feature type="binding site" evidence="5">
    <location>
        <position position="110"/>
    </location>
    <ligand>
        <name>substrate</name>
    </ligand>
</feature>
<evidence type="ECO:0000256" key="5">
    <source>
        <dbReference type="PIRSR" id="PIRSR000097-2"/>
    </source>
</evidence>
<evidence type="ECO:0000259" key="7">
    <source>
        <dbReference type="Pfam" id="PF00248"/>
    </source>
</evidence>
<proteinExistence type="inferred from homology"/>
<dbReference type="PROSITE" id="PS00062">
    <property type="entry name" value="ALDOKETO_REDUCTASE_2"/>
    <property type="match status" value="1"/>
</dbReference>
<dbReference type="InterPro" id="IPR023210">
    <property type="entry name" value="NADP_OxRdtase_dom"/>
</dbReference>
<dbReference type="CDD" id="cd19123">
    <property type="entry name" value="AKR_AKR3G1"/>
    <property type="match status" value="1"/>
</dbReference>
<dbReference type="PROSITE" id="PS00798">
    <property type="entry name" value="ALDOKETO_REDUCTASE_1"/>
    <property type="match status" value="1"/>
</dbReference>
<dbReference type="Pfam" id="PF00248">
    <property type="entry name" value="Aldo_ket_red"/>
    <property type="match status" value="1"/>
</dbReference>
<organism evidence="8 9">
    <name type="scientific">Gillisia hiemivivida</name>
    <dbReference type="NCBI Taxonomy" id="291190"/>
    <lineage>
        <taxon>Bacteria</taxon>
        <taxon>Pseudomonadati</taxon>
        <taxon>Bacteroidota</taxon>
        <taxon>Flavobacteriia</taxon>
        <taxon>Flavobacteriales</taxon>
        <taxon>Flavobacteriaceae</taxon>
        <taxon>Gillisia</taxon>
    </lineage>
</organism>
<evidence type="ECO:0000256" key="4">
    <source>
        <dbReference type="PIRSR" id="PIRSR000097-1"/>
    </source>
</evidence>